<protein>
    <submittedName>
        <fullName evidence="2">Phosphate uptake regulator, PhoU</fullName>
    </submittedName>
</protein>
<dbReference type="STRING" id="521011.Mpal_0479"/>
<dbReference type="eggNOG" id="arCOG00318">
    <property type="taxonomic scope" value="Archaea"/>
</dbReference>
<dbReference type="Pfam" id="PF04014">
    <property type="entry name" value="MazE_antitoxin"/>
    <property type="match status" value="1"/>
</dbReference>
<evidence type="ECO:0000313" key="3">
    <source>
        <dbReference type="Proteomes" id="UP000002457"/>
    </source>
</evidence>
<name>B8GKH0_METPE</name>
<proteinExistence type="predicted"/>
<dbReference type="GO" id="GO:0045936">
    <property type="term" value="P:negative regulation of phosphate metabolic process"/>
    <property type="evidence" value="ECO:0007669"/>
    <property type="project" value="InterPro"/>
</dbReference>
<dbReference type="KEGG" id="mpl:Mpal_0479"/>
<dbReference type="PANTHER" id="PTHR42930">
    <property type="entry name" value="PHOSPHATE-SPECIFIC TRANSPORT SYSTEM ACCESSORY PROTEIN PHOU"/>
    <property type="match status" value="1"/>
</dbReference>
<dbReference type="InterPro" id="IPR028366">
    <property type="entry name" value="PhoU"/>
</dbReference>
<dbReference type="GO" id="GO:0003677">
    <property type="term" value="F:DNA binding"/>
    <property type="evidence" value="ECO:0007669"/>
    <property type="project" value="InterPro"/>
</dbReference>
<dbReference type="InterPro" id="IPR026022">
    <property type="entry name" value="PhoU_dom"/>
</dbReference>
<dbReference type="OrthoDB" id="40991at2157"/>
<dbReference type="EMBL" id="CP001338">
    <property type="protein sequence ID" value="ACL15853.1"/>
    <property type="molecule type" value="Genomic_DNA"/>
</dbReference>
<dbReference type="PANTHER" id="PTHR42930:SF2">
    <property type="entry name" value="PHOU DOMAIN-CONTAINING PROTEIN"/>
    <property type="match status" value="1"/>
</dbReference>
<accession>B8GKH0</accession>
<dbReference type="HOGENOM" id="CLU_069302_0_0_2"/>
<keyword evidence="3" id="KW-1185">Reference proteome</keyword>
<dbReference type="GeneID" id="7272803"/>
<gene>
    <name evidence="2" type="ordered locus">Mpal_0479</name>
</gene>
<dbReference type="Proteomes" id="UP000002457">
    <property type="component" value="Chromosome"/>
</dbReference>
<reference evidence="2 3" key="1">
    <citation type="journal article" date="2015" name="Genome Announc.">
        <title>Complete Genome Sequence of Methanosphaerula palustris E1-9CT, a Hydrogenotrophic Methanogen Isolated from a Minerotrophic Fen Peatland.</title>
        <authorList>
            <person name="Cadillo-Quiroz H."/>
            <person name="Browne P."/>
            <person name="Kyrpides N."/>
            <person name="Woyke T."/>
            <person name="Goodwin L."/>
            <person name="Detter C."/>
            <person name="Yavitt J.B."/>
            <person name="Zinder S.H."/>
        </authorList>
    </citation>
    <scope>NUCLEOTIDE SEQUENCE [LARGE SCALE GENOMIC DNA]</scope>
    <source>
        <strain evidence="3">ATCC BAA-1556 / DSM 19958 / E1-9c</strain>
    </source>
</reference>
<evidence type="ECO:0000313" key="2">
    <source>
        <dbReference type="EMBL" id="ACL15853.1"/>
    </source>
</evidence>
<evidence type="ECO:0000259" key="1">
    <source>
        <dbReference type="SMART" id="SM00966"/>
    </source>
</evidence>
<dbReference type="InterPro" id="IPR007159">
    <property type="entry name" value="SpoVT-AbrB_dom"/>
</dbReference>
<dbReference type="SUPFAM" id="SSF109755">
    <property type="entry name" value="PhoU-like"/>
    <property type="match status" value="1"/>
</dbReference>
<sequence>MDIRRVQMTGGSSFVVTLPKDWTQQMSIKKNDPVRVTPQADGTLLISANISEDQIQRTREFDVTTCTNATFFFRSLIGAYIAGYTEIKVKSRGRLPSFVRMVVRDFTQMTIGQEVLEESETGVTIKDLLNPGELPFENTLRRMIVIVKGMHQDSIAALFEQDQALAEEVIAQDRDVDRLHWLMARQTNMVMRNINLSKKMGLTLYTASQYLLVSRTLERIGDHAVRIARNAVILSDKDQDQLIIAKIREASTLSLTIFDQSVTAFFDLDIRRANATIEEVKGLEHLCEGVTTAMLTHEAEDAIAVGYIAESIRRLGEYSADIAENVINYVVEHERDL</sequence>
<dbReference type="AlphaFoldDB" id="B8GKH0"/>
<dbReference type="SMART" id="SM00966">
    <property type="entry name" value="SpoVT_AbrB"/>
    <property type="match status" value="1"/>
</dbReference>
<dbReference type="InterPro" id="IPR038078">
    <property type="entry name" value="PhoU-like_sf"/>
</dbReference>
<organism evidence="2 3">
    <name type="scientific">Methanosphaerula palustris (strain ATCC BAA-1556 / DSM 19958 / E1-9c)</name>
    <dbReference type="NCBI Taxonomy" id="521011"/>
    <lineage>
        <taxon>Archaea</taxon>
        <taxon>Methanobacteriati</taxon>
        <taxon>Methanobacteriota</taxon>
        <taxon>Stenosarchaea group</taxon>
        <taxon>Methanomicrobia</taxon>
        <taxon>Methanomicrobiales</taxon>
        <taxon>Methanoregulaceae</taxon>
        <taxon>Methanosphaerula</taxon>
    </lineage>
</organism>
<dbReference type="Pfam" id="PF01895">
    <property type="entry name" value="PhoU"/>
    <property type="match status" value="1"/>
</dbReference>
<dbReference type="Gene3D" id="1.20.58.220">
    <property type="entry name" value="Phosphate transport system protein phou homolog 2, domain 2"/>
    <property type="match status" value="2"/>
</dbReference>
<feature type="domain" description="SpoVT-AbrB" evidence="1">
    <location>
        <begin position="8"/>
        <end position="52"/>
    </location>
</feature>
<dbReference type="GO" id="GO:0030643">
    <property type="term" value="P:intracellular phosphate ion homeostasis"/>
    <property type="evidence" value="ECO:0007669"/>
    <property type="project" value="InterPro"/>
</dbReference>
<dbReference type="RefSeq" id="WP_012617172.1">
    <property type="nucleotide sequence ID" value="NC_011832.1"/>
</dbReference>